<feature type="domain" description="Glycosyl transferase family 1" evidence="1">
    <location>
        <begin position="193"/>
        <end position="361"/>
    </location>
</feature>
<dbReference type="PANTHER" id="PTHR12526:SF638">
    <property type="entry name" value="SPORE COAT PROTEIN SA"/>
    <property type="match status" value="1"/>
</dbReference>
<dbReference type="InterPro" id="IPR001296">
    <property type="entry name" value="Glyco_trans_1"/>
</dbReference>
<evidence type="ECO:0000259" key="1">
    <source>
        <dbReference type="Pfam" id="PF00534"/>
    </source>
</evidence>
<organism evidence="3 4">
    <name type="scientific">Mariniflexile gromovii</name>
    <dbReference type="NCBI Taxonomy" id="362523"/>
    <lineage>
        <taxon>Bacteria</taxon>
        <taxon>Pseudomonadati</taxon>
        <taxon>Bacteroidota</taxon>
        <taxon>Flavobacteriia</taxon>
        <taxon>Flavobacteriales</taxon>
        <taxon>Flavobacteriaceae</taxon>
        <taxon>Mariniflexile</taxon>
    </lineage>
</organism>
<name>A0ABS4BPG8_9FLAO</name>
<protein>
    <submittedName>
        <fullName evidence="3">Glycosyltransferase family 4 protein</fullName>
    </submittedName>
</protein>
<dbReference type="PANTHER" id="PTHR12526">
    <property type="entry name" value="GLYCOSYLTRANSFERASE"/>
    <property type="match status" value="1"/>
</dbReference>
<dbReference type="Pfam" id="PF13477">
    <property type="entry name" value="Glyco_trans_4_2"/>
    <property type="match status" value="1"/>
</dbReference>
<feature type="domain" description="Glycosyltransferase subfamily 4-like N-terminal" evidence="2">
    <location>
        <begin position="29"/>
        <end position="146"/>
    </location>
</feature>
<accession>A0ABS4BPG8</accession>
<sequence>MKKKIIRITTVPGSLKVLLNGQLKHVSSHFEVIGVSSKGSNNQLNELSKSENIRVIPVEMTRKITPIKDTIALYNLYKLFKQEKPFIVHSHTPKAGTLAMVAAKLAKVPNRLHTIAGLPLVETKGLKRLVLNIVEKITYRCASKIYPNSFGLADIVLENHFTSKCKLKVLANGSSNGINTDHFNICHFDEMFKKSIKEKLRIKEDDFVFIFVGRLVKDKGINELIEAFNILNKAHRHVKLLLVGTYENDLDPLLPETMKIINTNSNIIVTGWVDDVRPYFAISNVLTFPSYREGFPNVVMQAGAMELSSIVTDINGCNEIIKNNDSGIIIPTKDSQALFNAMEYILTHPVEAKQMGEKSRQHIVSNYEQTIVWNAILNEYNQL</sequence>
<dbReference type="EMBL" id="JAGJCB010000001">
    <property type="protein sequence ID" value="MBP0902478.1"/>
    <property type="molecule type" value="Genomic_DNA"/>
</dbReference>
<reference evidence="3 4" key="1">
    <citation type="submission" date="2021-04" db="EMBL/GenBank/DDBJ databases">
        <title>Mariniflexile gromovii gen. nov., sp. nov., a gliding bacterium isolated from the sea urchin Strongylocentrotus intermedius.</title>
        <authorList>
            <person name="Ko S."/>
            <person name="Le V."/>
            <person name="Ahn C.-Y."/>
            <person name="Oh H.-M."/>
        </authorList>
    </citation>
    <scope>NUCLEOTIDE SEQUENCE [LARGE SCALE GENOMIC DNA]</scope>
    <source>
        <strain evidence="3 4">KCTC 12570</strain>
    </source>
</reference>
<dbReference type="SUPFAM" id="SSF53756">
    <property type="entry name" value="UDP-Glycosyltransferase/glycogen phosphorylase"/>
    <property type="match status" value="1"/>
</dbReference>
<keyword evidence="4" id="KW-1185">Reference proteome</keyword>
<dbReference type="Proteomes" id="UP000670776">
    <property type="component" value="Unassembled WGS sequence"/>
</dbReference>
<evidence type="ECO:0000313" key="4">
    <source>
        <dbReference type="Proteomes" id="UP000670776"/>
    </source>
</evidence>
<proteinExistence type="predicted"/>
<gene>
    <name evidence="3" type="ORF">J8H85_01445</name>
</gene>
<evidence type="ECO:0000313" key="3">
    <source>
        <dbReference type="EMBL" id="MBP0902478.1"/>
    </source>
</evidence>
<evidence type="ECO:0000259" key="2">
    <source>
        <dbReference type="Pfam" id="PF13477"/>
    </source>
</evidence>
<dbReference type="InterPro" id="IPR028098">
    <property type="entry name" value="Glyco_trans_4-like_N"/>
</dbReference>
<dbReference type="Gene3D" id="3.40.50.2000">
    <property type="entry name" value="Glycogen Phosphorylase B"/>
    <property type="match status" value="2"/>
</dbReference>
<dbReference type="Pfam" id="PF00534">
    <property type="entry name" value="Glycos_transf_1"/>
    <property type="match status" value="1"/>
</dbReference>
<comment type="caution">
    <text evidence="3">The sequence shown here is derived from an EMBL/GenBank/DDBJ whole genome shotgun (WGS) entry which is preliminary data.</text>
</comment>
<dbReference type="RefSeq" id="WP_209651930.1">
    <property type="nucleotide sequence ID" value="NZ_JAGJCB010000001.1"/>
</dbReference>
<dbReference type="CDD" id="cd03808">
    <property type="entry name" value="GT4_CapM-like"/>
    <property type="match status" value="1"/>
</dbReference>